<evidence type="ECO:0000313" key="7">
    <source>
        <dbReference type="Proteomes" id="UP000183085"/>
    </source>
</evidence>
<dbReference type="PANTHER" id="PTHR30408:SF12">
    <property type="entry name" value="TYPE I RESTRICTION ENZYME MJAVIII SPECIFICITY SUBUNIT"/>
    <property type="match status" value="1"/>
</dbReference>
<dbReference type="GO" id="GO:0003677">
    <property type="term" value="F:DNA binding"/>
    <property type="evidence" value="ECO:0007669"/>
    <property type="project" value="UniProtKB-KW"/>
</dbReference>
<proteinExistence type="inferred from homology"/>
<dbReference type="CDD" id="cd17255">
    <property type="entry name" value="RMtype1_S_Fco49512ORF2615P-TRD2-CR2_like"/>
    <property type="match status" value="1"/>
</dbReference>
<keyword evidence="3" id="KW-0238">DNA-binding</keyword>
<comment type="similarity">
    <text evidence="1">Belongs to the type-I restriction system S methylase family.</text>
</comment>
<gene>
    <name evidence="6" type="ORF">AUJ95_02530</name>
</gene>
<dbReference type="InterPro" id="IPR044946">
    <property type="entry name" value="Restrct_endonuc_typeI_TRD_sf"/>
</dbReference>
<dbReference type="PANTHER" id="PTHR30408">
    <property type="entry name" value="TYPE-1 RESTRICTION ENZYME ECOKI SPECIFICITY PROTEIN"/>
    <property type="match status" value="1"/>
</dbReference>
<dbReference type="Gene3D" id="3.90.220.20">
    <property type="entry name" value="DNA methylase specificity domains"/>
    <property type="match status" value="1"/>
</dbReference>
<evidence type="ECO:0000256" key="3">
    <source>
        <dbReference type="ARBA" id="ARBA00023125"/>
    </source>
</evidence>
<reference evidence="6 7" key="1">
    <citation type="journal article" date="2016" name="Environ. Microbiol.">
        <title>Genomic resolution of a cold subsurface aquifer community provides metabolic insights for novel microbes adapted to high CO concentrations.</title>
        <authorList>
            <person name="Probst A.J."/>
            <person name="Castelle C.J."/>
            <person name="Singh A."/>
            <person name="Brown C.T."/>
            <person name="Anantharaman K."/>
            <person name="Sharon I."/>
            <person name="Hug L.A."/>
            <person name="Burstein D."/>
            <person name="Emerson J.B."/>
            <person name="Thomas B.C."/>
            <person name="Banfield J.F."/>
        </authorList>
    </citation>
    <scope>NUCLEOTIDE SEQUENCE [LARGE SCALE GENOMIC DNA]</scope>
    <source>
        <strain evidence="6">CG2_30_40_21</strain>
    </source>
</reference>
<dbReference type="InterPro" id="IPR000055">
    <property type="entry name" value="Restrct_endonuc_typeI_TRD"/>
</dbReference>
<dbReference type="EMBL" id="MNYI01000066">
    <property type="protein sequence ID" value="OIP41925.1"/>
    <property type="molecule type" value="Genomic_DNA"/>
</dbReference>
<accession>A0A1J5E0Q7</accession>
<evidence type="ECO:0000256" key="2">
    <source>
        <dbReference type="ARBA" id="ARBA00022747"/>
    </source>
</evidence>
<feature type="domain" description="Type I restriction modification DNA specificity" evidence="5">
    <location>
        <begin position="19"/>
        <end position="180"/>
    </location>
</feature>
<evidence type="ECO:0000259" key="5">
    <source>
        <dbReference type="Pfam" id="PF01420"/>
    </source>
</evidence>
<keyword evidence="4" id="KW-0175">Coiled coil</keyword>
<dbReference type="Gene3D" id="1.10.287.1120">
    <property type="entry name" value="Bipartite methylase S protein"/>
    <property type="match status" value="1"/>
</dbReference>
<organism evidence="6 7">
    <name type="scientific">Candidatus Desantisbacteria bacterium CG2_30_40_21</name>
    <dbReference type="NCBI Taxonomy" id="1817895"/>
    <lineage>
        <taxon>Bacteria</taxon>
        <taxon>Candidatus Desantisiibacteriota</taxon>
    </lineage>
</organism>
<dbReference type="SUPFAM" id="SSF116734">
    <property type="entry name" value="DNA methylase specificity domain"/>
    <property type="match status" value="1"/>
</dbReference>
<evidence type="ECO:0000256" key="1">
    <source>
        <dbReference type="ARBA" id="ARBA00010923"/>
    </source>
</evidence>
<dbReference type="InterPro" id="IPR052021">
    <property type="entry name" value="Type-I_RS_S_subunit"/>
</dbReference>
<evidence type="ECO:0000313" key="6">
    <source>
        <dbReference type="EMBL" id="OIP41925.1"/>
    </source>
</evidence>
<feature type="coiled-coil region" evidence="4">
    <location>
        <begin position="162"/>
        <end position="189"/>
    </location>
</feature>
<evidence type="ECO:0000256" key="4">
    <source>
        <dbReference type="SAM" id="Coils"/>
    </source>
</evidence>
<sequence>MKPYPKYKDSGIEWLGEIPEGWEVKPVWMLFRLGRGRVISKEEIYENMGDYPVYSSQTENDGILGSIETFDFDGEYITWTTDGANAGTVFCRQGRFNCTNVCGTLYPKSNDVNLKYFANLINVFTPRYVRYDINPKLMNNVMAAIKILVPPLDHQTAIANFLDQKTARIDDLIKKNKRLVELLKEKRQAIISNAVTKGLTQR</sequence>
<keyword evidence="2" id="KW-0680">Restriction system</keyword>
<protein>
    <recommendedName>
        <fullName evidence="5">Type I restriction modification DNA specificity domain-containing protein</fullName>
    </recommendedName>
</protein>
<name>A0A1J5E0Q7_9BACT</name>
<dbReference type="GO" id="GO:0009307">
    <property type="term" value="P:DNA restriction-modification system"/>
    <property type="evidence" value="ECO:0007669"/>
    <property type="project" value="UniProtKB-KW"/>
</dbReference>
<dbReference type="STRING" id="1817895.AUJ95_02530"/>
<comment type="caution">
    <text evidence="6">The sequence shown here is derived from an EMBL/GenBank/DDBJ whole genome shotgun (WGS) entry which is preliminary data.</text>
</comment>
<dbReference type="AlphaFoldDB" id="A0A1J5E0Q7"/>
<dbReference type="Pfam" id="PF01420">
    <property type="entry name" value="Methylase_S"/>
    <property type="match status" value="1"/>
</dbReference>
<dbReference type="Proteomes" id="UP000183085">
    <property type="component" value="Unassembled WGS sequence"/>
</dbReference>